<keyword evidence="2" id="KW-0812">Transmembrane</keyword>
<dbReference type="EMBL" id="CP037452">
    <property type="protein sequence ID" value="QDV48427.1"/>
    <property type="molecule type" value="Genomic_DNA"/>
</dbReference>
<evidence type="ECO:0000313" key="3">
    <source>
        <dbReference type="EMBL" id="QDV48427.1"/>
    </source>
</evidence>
<proteinExistence type="predicted"/>
<dbReference type="KEGG" id="gfm:Enr17x_04390"/>
<feature type="transmembrane region" description="Helical" evidence="2">
    <location>
        <begin position="300"/>
        <end position="323"/>
    </location>
</feature>
<dbReference type="Proteomes" id="UP000318313">
    <property type="component" value="Chromosome"/>
</dbReference>
<evidence type="ECO:0000256" key="1">
    <source>
        <dbReference type="SAM" id="MobiDB-lite"/>
    </source>
</evidence>
<sequence>MRWQSQNLERFTYIGASGQVSAPTYAGCFVGCLCICLPTNDLRVSWLSFGKLNPAPTSQLSRGVTSQPVRSGLDRPRHPRKTIRQLPAICLPLSDCFPLFFLWSEEHKSYSLPCMLFCFLRTGNAGLFLFGRQHAKLHSNTLHASHENKFRHERIEYIQEVRDLSYTLTRQRFTGANFFDVRLRAVFVPHFTPNCMEHVPTTVRHDVDSKMRTPIVIAKPHWFQFWKQPTLVNMQLLARQVDLANDWNRLTEQRRKLLEDLSSFQKQTTQFKKQEGKWRNLFQTIEWASQPTRKTNKPRVLPGMGLELSLLALHLVVGIAFMMV</sequence>
<protein>
    <submittedName>
        <fullName evidence="3">Uncharacterized protein</fullName>
    </submittedName>
</protein>
<evidence type="ECO:0000256" key="2">
    <source>
        <dbReference type="SAM" id="Phobius"/>
    </source>
</evidence>
<feature type="compositionally biased region" description="Polar residues" evidence="1">
    <location>
        <begin position="57"/>
        <end position="69"/>
    </location>
</feature>
<feature type="region of interest" description="Disordered" evidence="1">
    <location>
        <begin position="57"/>
        <end position="77"/>
    </location>
</feature>
<organism evidence="3 4">
    <name type="scientific">Gimesia fumaroli</name>
    <dbReference type="NCBI Taxonomy" id="2527976"/>
    <lineage>
        <taxon>Bacteria</taxon>
        <taxon>Pseudomonadati</taxon>
        <taxon>Planctomycetota</taxon>
        <taxon>Planctomycetia</taxon>
        <taxon>Planctomycetales</taxon>
        <taxon>Planctomycetaceae</taxon>
        <taxon>Gimesia</taxon>
    </lineage>
</organism>
<dbReference type="AlphaFoldDB" id="A0A518I5R3"/>
<reference evidence="3 4" key="1">
    <citation type="submission" date="2019-03" db="EMBL/GenBank/DDBJ databases">
        <title>Deep-cultivation of Planctomycetes and their phenomic and genomic characterization uncovers novel biology.</title>
        <authorList>
            <person name="Wiegand S."/>
            <person name="Jogler M."/>
            <person name="Boedeker C."/>
            <person name="Pinto D."/>
            <person name="Vollmers J."/>
            <person name="Rivas-Marin E."/>
            <person name="Kohn T."/>
            <person name="Peeters S.H."/>
            <person name="Heuer A."/>
            <person name="Rast P."/>
            <person name="Oberbeckmann S."/>
            <person name="Bunk B."/>
            <person name="Jeske O."/>
            <person name="Meyerdierks A."/>
            <person name="Storesund J.E."/>
            <person name="Kallscheuer N."/>
            <person name="Luecker S."/>
            <person name="Lage O.M."/>
            <person name="Pohl T."/>
            <person name="Merkel B.J."/>
            <person name="Hornburger P."/>
            <person name="Mueller R.-W."/>
            <person name="Bruemmer F."/>
            <person name="Labrenz M."/>
            <person name="Spormann A.M."/>
            <person name="Op den Camp H."/>
            <person name="Overmann J."/>
            <person name="Amann R."/>
            <person name="Jetten M.S.M."/>
            <person name="Mascher T."/>
            <person name="Medema M.H."/>
            <person name="Devos D.P."/>
            <person name="Kaster A.-K."/>
            <person name="Ovreas L."/>
            <person name="Rohde M."/>
            <person name="Galperin M.Y."/>
            <person name="Jogler C."/>
        </authorList>
    </citation>
    <scope>NUCLEOTIDE SEQUENCE [LARGE SCALE GENOMIC DNA]</scope>
    <source>
        <strain evidence="3 4">Enr17</strain>
    </source>
</reference>
<keyword evidence="2" id="KW-0472">Membrane</keyword>
<gene>
    <name evidence="3" type="ORF">Enr17x_04390</name>
</gene>
<keyword evidence="4" id="KW-1185">Reference proteome</keyword>
<name>A0A518I5R3_9PLAN</name>
<keyword evidence="2" id="KW-1133">Transmembrane helix</keyword>
<evidence type="ECO:0000313" key="4">
    <source>
        <dbReference type="Proteomes" id="UP000318313"/>
    </source>
</evidence>
<accession>A0A518I5R3</accession>